<dbReference type="InterPro" id="IPR009057">
    <property type="entry name" value="Homeodomain-like_sf"/>
</dbReference>
<dbReference type="InterPro" id="IPR020449">
    <property type="entry name" value="Tscrpt_reg_AraC-type_HTH"/>
</dbReference>
<name>A0A1F7FJV0_UNCRA</name>
<sequence length="699" mass="80148">MDQNSTRIELTPSNSISQWSDSGGVGLLDCDNPARRDYFTYGKRIGNTLIGVSGVDFFHPEGVTVQTNGKLQWNTYPALKSGQNDSSSSIHEGFGMRFFRGCSFIEKMISGTDHISLRFYITIASFFDSTASPTKLVGIHALIPADIVTMALRYKNGKEAQLEFRVQPYGILHTMDIPFGRTTCVEYDFNHIRQTHRCAVSIWLDNKAVFQKDLQVDPEVKVAPVFGFQFHYSNDPLHYLYADYTIDDLVCAHERFGPRSSPPVIRIIPREGGIFDVVPEDTVSIEDIEFRFSHDGTTRFPYFFQHTGPGAGFCYHFKYVYFPLEKLTLQSHVKRKGEDWSVWNSVYVSLPDTVMLKNKDWSVWSVALKHPEASVQKPRPVVDSIVVTRVGETKAVDTLVRNAWYDIYFYASDQQGFDNLFYNYIMLNHSSATECNPLNQGGNYDPRENYFISLSNDEKLVYIKDTPGYSHAIPVSPTCTSYVNGIQGSYVVDQLKRFWKTNFRLLAQAEPGIWMLEGVIFNRQEIPSISLRKKMTVVETLTVRPNKFSRMFYYISIPIVLVVIFLLLFLFLFLFRKKNELAVKINDKGLDFRVKFALEYIANNYTKDLTLNDIGIAVNANAAWLSTTYKKQTGIAIFNHINKLRCEKAIEYLLNNQMNISQISYKLGFNDPAYFKQVFKKFTGKAPSHFRKYKLEGDL</sequence>
<keyword evidence="3" id="KW-0804">Transcription</keyword>
<keyword evidence="2" id="KW-0238">DNA-binding</keyword>
<dbReference type="InterPro" id="IPR018060">
    <property type="entry name" value="HTH_AraC"/>
</dbReference>
<accession>A0A1F7FJV0</accession>
<keyword evidence="4" id="KW-1133">Transmembrane helix</keyword>
<evidence type="ECO:0000313" key="6">
    <source>
        <dbReference type="EMBL" id="OGK06898.1"/>
    </source>
</evidence>
<dbReference type="SMART" id="SM00342">
    <property type="entry name" value="HTH_ARAC"/>
    <property type="match status" value="1"/>
</dbReference>
<reference evidence="6 7" key="1">
    <citation type="journal article" date="2016" name="Nat. Commun.">
        <title>Thousands of microbial genomes shed light on interconnected biogeochemical processes in an aquifer system.</title>
        <authorList>
            <person name="Anantharaman K."/>
            <person name="Brown C.T."/>
            <person name="Hug L.A."/>
            <person name="Sharon I."/>
            <person name="Castelle C.J."/>
            <person name="Probst A.J."/>
            <person name="Thomas B.C."/>
            <person name="Singh A."/>
            <person name="Wilkins M.J."/>
            <person name="Karaoz U."/>
            <person name="Brodie E.L."/>
            <person name="Williams K.H."/>
            <person name="Hubbard S.S."/>
            <person name="Banfield J.F."/>
        </authorList>
    </citation>
    <scope>NUCLEOTIDE SEQUENCE [LARGE SCALE GENOMIC DNA]</scope>
</reference>
<dbReference type="PROSITE" id="PS01124">
    <property type="entry name" value="HTH_ARAC_FAMILY_2"/>
    <property type="match status" value="1"/>
</dbReference>
<dbReference type="PANTHER" id="PTHR43280">
    <property type="entry name" value="ARAC-FAMILY TRANSCRIPTIONAL REGULATOR"/>
    <property type="match status" value="1"/>
</dbReference>
<dbReference type="Proteomes" id="UP000179243">
    <property type="component" value="Unassembled WGS sequence"/>
</dbReference>
<comment type="caution">
    <text evidence="6">The sequence shown here is derived from an EMBL/GenBank/DDBJ whole genome shotgun (WGS) entry which is preliminary data.</text>
</comment>
<evidence type="ECO:0000256" key="3">
    <source>
        <dbReference type="ARBA" id="ARBA00023163"/>
    </source>
</evidence>
<proteinExistence type="predicted"/>
<gene>
    <name evidence="6" type="ORF">A2519_11605</name>
</gene>
<keyword evidence="1" id="KW-0805">Transcription regulation</keyword>
<evidence type="ECO:0000256" key="1">
    <source>
        <dbReference type="ARBA" id="ARBA00023015"/>
    </source>
</evidence>
<dbReference type="GO" id="GO:0003700">
    <property type="term" value="F:DNA-binding transcription factor activity"/>
    <property type="evidence" value="ECO:0007669"/>
    <property type="project" value="InterPro"/>
</dbReference>
<dbReference type="Pfam" id="PF12833">
    <property type="entry name" value="HTH_18"/>
    <property type="match status" value="1"/>
</dbReference>
<dbReference type="AlphaFoldDB" id="A0A1F7FJV0"/>
<dbReference type="GO" id="GO:0043565">
    <property type="term" value="F:sequence-specific DNA binding"/>
    <property type="evidence" value="ECO:0007669"/>
    <property type="project" value="InterPro"/>
</dbReference>
<feature type="transmembrane region" description="Helical" evidence="4">
    <location>
        <begin position="551"/>
        <end position="575"/>
    </location>
</feature>
<dbReference type="EMBL" id="MFYX01000018">
    <property type="protein sequence ID" value="OGK06898.1"/>
    <property type="molecule type" value="Genomic_DNA"/>
</dbReference>
<evidence type="ECO:0000259" key="5">
    <source>
        <dbReference type="PROSITE" id="PS01124"/>
    </source>
</evidence>
<protein>
    <recommendedName>
        <fullName evidence="5">HTH araC/xylS-type domain-containing protein</fullName>
    </recommendedName>
</protein>
<evidence type="ECO:0000256" key="4">
    <source>
        <dbReference type="SAM" id="Phobius"/>
    </source>
</evidence>
<organism evidence="6 7">
    <name type="scientific">Candidatus Raymondbacteria bacterium RIFOXYD12_FULL_49_13</name>
    <dbReference type="NCBI Taxonomy" id="1817890"/>
    <lineage>
        <taxon>Bacteria</taxon>
        <taxon>Raymondiibacteriota</taxon>
    </lineage>
</organism>
<evidence type="ECO:0000313" key="7">
    <source>
        <dbReference type="Proteomes" id="UP000179243"/>
    </source>
</evidence>
<dbReference type="PANTHER" id="PTHR43280:SF28">
    <property type="entry name" value="HTH-TYPE TRANSCRIPTIONAL ACTIVATOR RHAS"/>
    <property type="match status" value="1"/>
</dbReference>
<dbReference type="SUPFAM" id="SSF46689">
    <property type="entry name" value="Homeodomain-like"/>
    <property type="match status" value="1"/>
</dbReference>
<dbReference type="PRINTS" id="PR00032">
    <property type="entry name" value="HTHARAC"/>
</dbReference>
<keyword evidence="4" id="KW-0472">Membrane</keyword>
<evidence type="ECO:0000256" key="2">
    <source>
        <dbReference type="ARBA" id="ARBA00023125"/>
    </source>
</evidence>
<keyword evidence="4" id="KW-0812">Transmembrane</keyword>
<feature type="domain" description="HTH araC/xylS-type" evidence="5">
    <location>
        <begin position="595"/>
        <end position="693"/>
    </location>
</feature>
<dbReference type="Gene3D" id="1.10.10.60">
    <property type="entry name" value="Homeodomain-like"/>
    <property type="match status" value="2"/>
</dbReference>